<comment type="caution">
    <text evidence="1">The sequence shown here is derived from an EMBL/GenBank/DDBJ whole genome shotgun (WGS) entry which is preliminary data.</text>
</comment>
<accession>A0A095YVE8</accession>
<dbReference type="EMBL" id="JRNI01000079">
    <property type="protein sequence ID" value="KGF26141.1"/>
    <property type="molecule type" value="Genomic_DNA"/>
</dbReference>
<reference evidence="1 2" key="1">
    <citation type="submission" date="2014-07" db="EMBL/GenBank/DDBJ databases">
        <authorList>
            <person name="McCorrison J."/>
            <person name="Sanka R."/>
            <person name="Torralba M."/>
            <person name="Gillis M."/>
            <person name="Haft D.H."/>
            <person name="Methe B."/>
            <person name="Sutton G."/>
            <person name="Nelson K.E."/>
        </authorList>
    </citation>
    <scope>NUCLEOTIDE SEQUENCE [LARGE SCALE GENOMIC DNA]</scope>
    <source>
        <strain evidence="1 2">DNF00040</strain>
    </source>
</reference>
<protein>
    <submittedName>
        <fullName evidence="1">Uncharacterized protein</fullName>
    </submittedName>
</protein>
<proteinExistence type="predicted"/>
<name>A0A095YVE8_9BURK</name>
<keyword evidence="2" id="KW-1185">Reference proteome</keyword>
<dbReference type="Proteomes" id="UP000029629">
    <property type="component" value="Unassembled WGS sequence"/>
</dbReference>
<gene>
    <name evidence="1" type="ORF">HMPREF2130_10585</name>
</gene>
<organism evidence="1 2">
    <name type="scientific">Oligella urethralis DNF00040</name>
    <dbReference type="NCBI Taxonomy" id="1401065"/>
    <lineage>
        <taxon>Bacteria</taxon>
        <taxon>Pseudomonadati</taxon>
        <taxon>Pseudomonadota</taxon>
        <taxon>Betaproteobacteria</taxon>
        <taxon>Burkholderiales</taxon>
        <taxon>Alcaligenaceae</taxon>
        <taxon>Oligella</taxon>
    </lineage>
</organism>
<evidence type="ECO:0000313" key="2">
    <source>
        <dbReference type="Proteomes" id="UP000029629"/>
    </source>
</evidence>
<evidence type="ECO:0000313" key="1">
    <source>
        <dbReference type="EMBL" id="KGF26141.1"/>
    </source>
</evidence>
<sequence length="67" mass="7533">MIDCSNPIKSNILSALFLKKFKELAVKRVYVIRPVLEFEACGFDVTSGLLDVFVQPLKLNDRTTSVT</sequence>
<dbReference type="AlphaFoldDB" id="A0A095YVE8"/>